<dbReference type="Gene3D" id="3.90.320.10">
    <property type="match status" value="1"/>
</dbReference>
<dbReference type="InterPro" id="IPR011604">
    <property type="entry name" value="PDDEXK-like_dom_sf"/>
</dbReference>
<dbReference type="EMBL" id="LAZR01038023">
    <property type="protein sequence ID" value="KKL20637.1"/>
    <property type="molecule type" value="Genomic_DNA"/>
</dbReference>
<comment type="caution">
    <text evidence="1">The sequence shown here is derived from an EMBL/GenBank/DDBJ whole genome shotgun (WGS) entry which is preliminary data.</text>
</comment>
<evidence type="ECO:0008006" key="2">
    <source>
        <dbReference type="Google" id="ProtNLM"/>
    </source>
</evidence>
<dbReference type="AlphaFoldDB" id="A0A0F9C2Z7"/>
<organism evidence="1">
    <name type="scientific">marine sediment metagenome</name>
    <dbReference type="NCBI Taxonomy" id="412755"/>
    <lineage>
        <taxon>unclassified sequences</taxon>
        <taxon>metagenomes</taxon>
        <taxon>ecological metagenomes</taxon>
    </lineage>
</organism>
<reference evidence="1" key="1">
    <citation type="journal article" date="2015" name="Nature">
        <title>Complex archaea that bridge the gap between prokaryotes and eukaryotes.</title>
        <authorList>
            <person name="Spang A."/>
            <person name="Saw J.H."/>
            <person name="Jorgensen S.L."/>
            <person name="Zaremba-Niedzwiedzka K."/>
            <person name="Martijn J."/>
            <person name="Lind A.E."/>
            <person name="van Eijk R."/>
            <person name="Schleper C."/>
            <person name="Guy L."/>
            <person name="Ettema T.J."/>
        </authorList>
    </citation>
    <scope>NUCLEOTIDE SEQUENCE</scope>
</reference>
<gene>
    <name evidence="1" type="ORF">LCGC14_2453510</name>
</gene>
<proteinExistence type="predicted"/>
<accession>A0A0F9C2Z7</accession>
<feature type="non-terminal residue" evidence="1">
    <location>
        <position position="1"/>
    </location>
</feature>
<name>A0A0F9C2Z7_9ZZZZ</name>
<sequence>SPANMEMAMNAFDAFVEWEEQYMVDLTHPSVQAEARLHSEWFQYGGTLDLIAPMDGVLSLIDFKSTNDLYVEHRIQLAAYEWLYEENFGEAVPTHLLQVSKDAADFHHHSFADLSGEMEAFRILVRLHQLHKTLK</sequence>
<protein>
    <recommendedName>
        <fullName evidence="2">PD-(D/E)XK endonuclease-like domain-containing protein</fullName>
    </recommendedName>
</protein>
<evidence type="ECO:0000313" key="1">
    <source>
        <dbReference type="EMBL" id="KKL20637.1"/>
    </source>
</evidence>